<dbReference type="STRING" id="269670.SAMN02982927_00793"/>
<keyword evidence="13" id="KW-1185">Reference proteome</keyword>
<dbReference type="InterPro" id="IPR053790">
    <property type="entry name" value="P5CR-like_CS"/>
</dbReference>
<gene>
    <name evidence="6" type="primary">proC</name>
    <name evidence="12" type="ORF">SAMN02982927_00793</name>
</gene>
<keyword evidence="6 9" id="KW-0028">Amino-acid biosynthesis</keyword>
<proteinExistence type="inferred from homology"/>
<dbReference type="PROSITE" id="PS00521">
    <property type="entry name" value="P5CR"/>
    <property type="match status" value="1"/>
</dbReference>
<dbReference type="Pfam" id="PF03807">
    <property type="entry name" value="F420_oxidored"/>
    <property type="match status" value="1"/>
</dbReference>
<accession>A0A1I2PNF7</accession>
<evidence type="ECO:0000256" key="9">
    <source>
        <dbReference type="RuleBase" id="RU003903"/>
    </source>
</evidence>
<organism evidence="12 13">
    <name type="scientific">Sporolactobacillus nakayamae</name>
    <dbReference type="NCBI Taxonomy" id="269670"/>
    <lineage>
        <taxon>Bacteria</taxon>
        <taxon>Bacillati</taxon>
        <taxon>Bacillota</taxon>
        <taxon>Bacilli</taxon>
        <taxon>Bacillales</taxon>
        <taxon>Sporolactobacillaceae</taxon>
        <taxon>Sporolactobacillus</taxon>
    </lineage>
</organism>
<sequence>MSKPLVEKIAFIGSGELAESLLKGFLDKKFISADHVWMNNHSNKERLAQLEHEFHVHTTQSKELALKNADIVIFAFRPADTRNAVEEMKAFLRPDQLIISLMVGVPTAFIQSASGIDLAVVRAMPNTSASIGLSATGLAAGASVSGAQLELAKQLFETVGTVTIVQENEIDVIAGLAGSGPAYLYYLAQAMQEAGVREGISEESAAQLVLQTLLGASHLLNQSGKSASDLLKAVATPGGTTQAGIDTLDNQSVKQAVIDCVHHAIVRAKEMSAPFA</sequence>
<evidence type="ECO:0000256" key="4">
    <source>
        <dbReference type="ARBA" id="ARBA00023002"/>
    </source>
</evidence>
<dbReference type="InterPro" id="IPR028939">
    <property type="entry name" value="P5C_Rdtase_cat_N"/>
</dbReference>
<evidence type="ECO:0000256" key="3">
    <source>
        <dbReference type="ARBA" id="ARBA00022857"/>
    </source>
</evidence>
<evidence type="ECO:0000256" key="8">
    <source>
        <dbReference type="PIRSR" id="PIRSR000193-1"/>
    </source>
</evidence>
<keyword evidence="3 6" id="KW-0521">NADP</keyword>
<keyword evidence="4 6" id="KW-0560">Oxidoreductase</keyword>
<dbReference type="SUPFAM" id="SSF48179">
    <property type="entry name" value="6-phosphogluconate dehydrogenase C-terminal domain-like"/>
    <property type="match status" value="1"/>
</dbReference>
<dbReference type="EMBL" id="FOOY01000005">
    <property type="protein sequence ID" value="SFG14971.1"/>
    <property type="molecule type" value="Genomic_DNA"/>
</dbReference>
<evidence type="ECO:0000313" key="12">
    <source>
        <dbReference type="EMBL" id="SFG14971.1"/>
    </source>
</evidence>
<evidence type="ECO:0000256" key="7">
    <source>
        <dbReference type="NCBIfam" id="TIGR00112"/>
    </source>
</evidence>
<dbReference type="InterPro" id="IPR008927">
    <property type="entry name" value="6-PGluconate_DH-like_C_sf"/>
</dbReference>
<keyword evidence="2 6" id="KW-0641">Proline biosynthesis</keyword>
<evidence type="ECO:0000259" key="10">
    <source>
        <dbReference type="Pfam" id="PF03807"/>
    </source>
</evidence>
<dbReference type="PANTHER" id="PTHR11645">
    <property type="entry name" value="PYRROLINE-5-CARBOXYLATE REDUCTASE"/>
    <property type="match status" value="1"/>
</dbReference>
<feature type="domain" description="Pyrroline-5-carboxylate reductase dimerisation" evidence="11">
    <location>
        <begin position="167"/>
        <end position="271"/>
    </location>
</feature>
<comment type="function">
    <text evidence="5 6">Catalyzes the reduction of 1-pyrroline-5-carboxylate (PCA) to L-proline.</text>
</comment>
<evidence type="ECO:0000259" key="11">
    <source>
        <dbReference type="Pfam" id="PF14748"/>
    </source>
</evidence>
<name>A0A1I2PNF7_9BACL</name>
<comment type="catalytic activity">
    <reaction evidence="6 9">
        <text>L-proline + NADP(+) = (S)-1-pyrroline-5-carboxylate + NADPH + 2 H(+)</text>
        <dbReference type="Rhea" id="RHEA:14109"/>
        <dbReference type="ChEBI" id="CHEBI:15378"/>
        <dbReference type="ChEBI" id="CHEBI:17388"/>
        <dbReference type="ChEBI" id="CHEBI:57783"/>
        <dbReference type="ChEBI" id="CHEBI:58349"/>
        <dbReference type="ChEBI" id="CHEBI:60039"/>
        <dbReference type="EC" id="1.5.1.2"/>
    </reaction>
</comment>
<dbReference type="UniPathway" id="UPA00098">
    <property type="reaction ID" value="UER00361"/>
</dbReference>
<comment type="catalytic activity">
    <reaction evidence="6">
        <text>L-proline + NAD(+) = (S)-1-pyrroline-5-carboxylate + NADH + 2 H(+)</text>
        <dbReference type="Rhea" id="RHEA:14105"/>
        <dbReference type="ChEBI" id="CHEBI:15378"/>
        <dbReference type="ChEBI" id="CHEBI:17388"/>
        <dbReference type="ChEBI" id="CHEBI:57540"/>
        <dbReference type="ChEBI" id="CHEBI:57945"/>
        <dbReference type="ChEBI" id="CHEBI:60039"/>
        <dbReference type="EC" id="1.5.1.2"/>
    </reaction>
</comment>
<dbReference type="EC" id="1.5.1.2" evidence="6 7"/>
<dbReference type="Gene3D" id="3.40.50.720">
    <property type="entry name" value="NAD(P)-binding Rossmann-like Domain"/>
    <property type="match status" value="1"/>
</dbReference>
<dbReference type="Pfam" id="PF14748">
    <property type="entry name" value="P5CR_dimer"/>
    <property type="match status" value="1"/>
</dbReference>
<dbReference type="GO" id="GO:0055129">
    <property type="term" value="P:L-proline biosynthetic process"/>
    <property type="evidence" value="ECO:0007669"/>
    <property type="project" value="UniProtKB-UniRule"/>
</dbReference>
<comment type="subcellular location">
    <subcellularLocation>
        <location evidence="6">Cytoplasm</location>
    </subcellularLocation>
</comment>
<evidence type="ECO:0000256" key="2">
    <source>
        <dbReference type="ARBA" id="ARBA00022650"/>
    </source>
</evidence>
<dbReference type="FunFam" id="1.10.3730.10:FF:000001">
    <property type="entry name" value="Pyrroline-5-carboxylate reductase"/>
    <property type="match status" value="1"/>
</dbReference>
<dbReference type="GO" id="GO:0004735">
    <property type="term" value="F:pyrroline-5-carboxylate reductase activity"/>
    <property type="evidence" value="ECO:0007669"/>
    <property type="project" value="UniProtKB-UniRule"/>
</dbReference>
<dbReference type="SUPFAM" id="SSF51735">
    <property type="entry name" value="NAD(P)-binding Rossmann-fold domains"/>
    <property type="match status" value="1"/>
</dbReference>
<dbReference type="AlphaFoldDB" id="A0A1I2PNF7"/>
<dbReference type="Gene3D" id="1.10.3730.10">
    <property type="entry name" value="ProC C-terminal domain-like"/>
    <property type="match status" value="1"/>
</dbReference>
<protein>
    <recommendedName>
        <fullName evidence="6 7">Pyrroline-5-carboxylate reductase</fullName>
        <shortName evidence="6">P5C reductase</shortName>
        <shortName evidence="6">P5CR</shortName>
        <ecNumber evidence="6 7">1.5.1.2</ecNumber>
    </recommendedName>
    <alternativeName>
        <fullName evidence="6">PCA reductase</fullName>
    </alternativeName>
</protein>
<dbReference type="Proteomes" id="UP000198752">
    <property type="component" value="Unassembled WGS sequence"/>
</dbReference>
<reference evidence="13" key="1">
    <citation type="submission" date="2016-10" db="EMBL/GenBank/DDBJ databases">
        <authorList>
            <person name="Varghese N."/>
            <person name="Submissions S."/>
        </authorList>
    </citation>
    <scope>NUCLEOTIDE SEQUENCE [LARGE SCALE GENOMIC DNA]</scope>
    <source>
        <strain evidence="13">ATCC 700379</strain>
    </source>
</reference>
<keyword evidence="6" id="KW-0963">Cytoplasm</keyword>
<evidence type="ECO:0000256" key="1">
    <source>
        <dbReference type="ARBA" id="ARBA00005525"/>
    </source>
</evidence>
<dbReference type="OrthoDB" id="9805754at2"/>
<dbReference type="GO" id="GO:0005737">
    <property type="term" value="C:cytoplasm"/>
    <property type="evidence" value="ECO:0007669"/>
    <property type="project" value="UniProtKB-SubCell"/>
</dbReference>
<dbReference type="HAMAP" id="MF_01925">
    <property type="entry name" value="P5C_reductase"/>
    <property type="match status" value="1"/>
</dbReference>
<feature type="binding site" evidence="8">
    <location>
        <begin position="75"/>
        <end position="78"/>
    </location>
    <ligand>
        <name>NADP(+)</name>
        <dbReference type="ChEBI" id="CHEBI:58349"/>
    </ligand>
</feature>
<dbReference type="InterPro" id="IPR000304">
    <property type="entry name" value="Pyrroline-COOH_reductase"/>
</dbReference>
<evidence type="ECO:0000313" key="13">
    <source>
        <dbReference type="Proteomes" id="UP000198752"/>
    </source>
</evidence>
<dbReference type="PANTHER" id="PTHR11645:SF49">
    <property type="entry name" value="PYRROLINE-5-CARBOXYLATE REDUCTASE 1"/>
    <property type="match status" value="1"/>
</dbReference>
<evidence type="ECO:0000256" key="5">
    <source>
        <dbReference type="ARBA" id="ARBA00058118"/>
    </source>
</evidence>
<feature type="binding site" evidence="8">
    <location>
        <begin position="12"/>
        <end position="17"/>
    </location>
    <ligand>
        <name>NADP(+)</name>
        <dbReference type="ChEBI" id="CHEBI:58349"/>
    </ligand>
</feature>
<feature type="domain" description="Pyrroline-5-carboxylate reductase catalytic N-terminal" evidence="10">
    <location>
        <begin position="8"/>
        <end position="104"/>
    </location>
</feature>
<evidence type="ECO:0000256" key="6">
    <source>
        <dbReference type="HAMAP-Rule" id="MF_01925"/>
    </source>
</evidence>
<comment type="similarity">
    <text evidence="1 6 9">Belongs to the pyrroline-5-carboxylate reductase family.</text>
</comment>
<dbReference type="InterPro" id="IPR029036">
    <property type="entry name" value="P5CR_dimer"/>
</dbReference>
<dbReference type="NCBIfam" id="TIGR00112">
    <property type="entry name" value="proC"/>
    <property type="match status" value="1"/>
</dbReference>
<dbReference type="PIRSF" id="PIRSF000193">
    <property type="entry name" value="Pyrrol-5-carb_rd"/>
    <property type="match status" value="1"/>
</dbReference>
<comment type="pathway">
    <text evidence="6 9">Amino-acid biosynthesis; L-proline biosynthesis; L-proline from L-glutamate 5-semialdehyde: step 1/1.</text>
</comment>
<dbReference type="InterPro" id="IPR036291">
    <property type="entry name" value="NAD(P)-bd_dom_sf"/>
</dbReference>